<keyword evidence="3" id="KW-1185">Reference proteome</keyword>
<organism evidence="2 3">
    <name type="scientific">Staurois parvus</name>
    <dbReference type="NCBI Taxonomy" id="386267"/>
    <lineage>
        <taxon>Eukaryota</taxon>
        <taxon>Metazoa</taxon>
        <taxon>Chordata</taxon>
        <taxon>Craniata</taxon>
        <taxon>Vertebrata</taxon>
        <taxon>Euteleostomi</taxon>
        <taxon>Amphibia</taxon>
        <taxon>Batrachia</taxon>
        <taxon>Anura</taxon>
        <taxon>Neobatrachia</taxon>
        <taxon>Ranoidea</taxon>
        <taxon>Ranidae</taxon>
        <taxon>Staurois</taxon>
    </lineage>
</organism>
<dbReference type="InterPro" id="IPR013216">
    <property type="entry name" value="Methyltransf_11"/>
</dbReference>
<dbReference type="Proteomes" id="UP001162483">
    <property type="component" value="Unassembled WGS sequence"/>
</dbReference>
<evidence type="ECO:0000313" key="3">
    <source>
        <dbReference type="Proteomes" id="UP001162483"/>
    </source>
</evidence>
<dbReference type="PANTHER" id="PTHR44942">
    <property type="entry name" value="METHYLTRANSF_11 DOMAIN-CONTAINING PROTEIN"/>
    <property type="match status" value="1"/>
</dbReference>
<name>A0ABN9AEP1_9NEOB</name>
<accession>A0ABN9AEP1</accession>
<dbReference type="Pfam" id="PF08241">
    <property type="entry name" value="Methyltransf_11"/>
    <property type="match status" value="1"/>
</dbReference>
<dbReference type="CDD" id="cd02440">
    <property type="entry name" value="AdoMet_MTases"/>
    <property type="match status" value="1"/>
</dbReference>
<dbReference type="InterPro" id="IPR051052">
    <property type="entry name" value="Diverse_substrate_MTase"/>
</dbReference>
<dbReference type="PANTHER" id="PTHR44942:SF12">
    <property type="entry name" value="S-ADENOSYLMETHIONINE-DEPENDENT METHYLTRANSFERASE CRG1 ISOFORM X2-RELATED"/>
    <property type="match status" value="1"/>
</dbReference>
<dbReference type="SUPFAM" id="SSF53335">
    <property type="entry name" value="S-adenosyl-L-methionine-dependent methyltransferases"/>
    <property type="match status" value="1"/>
</dbReference>
<dbReference type="Gene3D" id="3.40.50.150">
    <property type="entry name" value="Vaccinia Virus protein VP39"/>
    <property type="match status" value="1"/>
</dbReference>
<comment type="caution">
    <text evidence="2">The sequence shown here is derived from an EMBL/GenBank/DDBJ whole genome shotgun (WGS) entry which is preliminary data.</text>
</comment>
<feature type="domain" description="Methyltransferase type 11" evidence="1">
    <location>
        <begin position="46"/>
        <end position="138"/>
    </location>
</feature>
<reference evidence="2" key="1">
    <citation type="submission" date="2023-05" db="EMBL/GenBank/DDBJ databases">
        <authorList>
            <person name="Stuckert A."/>
        </authorList>
    </citation>
    <scope>NUCLEOTIDE SEQUENCE</scope>
</reference>
<proteinExistence type="predicted"/>
<gene>
    <name evidence="2" type="ORF">SPARVUS_LOCUS527671</name>
</gene>
<dbReference type="InterPro" id="IPR029063">
    <property type="entry name" value="SAM-dependent_MTases_sf"/>
</dbReference>
<sequence length="270" mass="30861">MSTQLFEGKEHASYYQKFRFEPPQEIIDLIFSFVDERLPKPYGFAVDVGCGTGQSTRILSPFFEKVLGTDISEAQIEEAKKAPGSPNVTYSACPAEEVPVGDASVDLLTACAAVHWFNIEKFLKEVDRILKPRGCLAFFSYLPHMEVHYKERSEQMSQVFADVENILAPYQHEKVHHVKTGYKEIFESIPYTDKRRIESVVTKIRMPLSGLLGFIQTFSMFQSYLRSEPEKAKETIKTVEERYLQIMGTSSIETEVELWLRNVLVLASKP</sequence>
<dbReference type="EMBL" id="CATNWA010000179">
    <property type="protein sequence ID" value="CAI9534103.1"/>
    <property type="molecule type" value="Genomic_DNA"/>
</dbReference>
<protein>
    <recommendedName>
        <fullName evidence="1">Methyltransferase type 11 domain-containing protein</fullName>
    </recommendedName>
</protein>
<evidence type="ECO:0000259" key="1">
    <source>
        <dbReference type="Pfam" id="PF08241"/>
    </source>
</evidence>
<evidence type="ECO:0000313" key="2">
    <source>
        <dbReference type="EMBL" id="CAI9534103.1"/>
    </source>
</evidence>